<dbReference type="Pfam" id="PF01230">
    <property type="entry name" value="HIT"/>
    <property type="match status" value="1"/>
</dbReference>
<dbReference type="InterPro" id="IPR036265">
    <property type="entry name" value="HIT-like_sf"/>
</dbReference>
<dbReference type="Gene3D" id="3.30.428.10">
    <property type="entry name" value="HIT-like"/>
    <property type="match status" value="1"/>
</dbReference>
<dbReference type="PRINTS" id="PR00332">
    <property type="entry name" value="HISTRIAD"/>
</dbReference>
<organism evidence="6 7">
    <name type="scientific">Terracoccus luteus</name>
    <dbReference type="NCBI Taxonomy" id="53356"/>
    <lineage>
        <taxon>Bacteria</taxon>
        <taxon>Bacillati</taxon>
        <taxon>Actinomycetota</taxon>
        <taxon>Actinomycetes</taxon>
        <taxon>Micrococcales</taxon>
        <taxon>Intrasporangiaceae</taxon>
        <taxon>Terracoccus</taxon>
    </lineage>
</organism>
<dbReference type="CDD" id="cd01276">
    <property type="entry name" value="PKCI_related"/>
    <property type="match status" value="1"/>
</dbReference>
<protein>
    <submittedName>
        <fullName evidence="6">Histidine triad (HIT) family protein</fullName>
    </submittedName>
</protein>
<proteinExistence type="predicted"/>
<gene>
    <name evidence="6" type="ORF">DFJ68_1092</name>
</gene>
<dbReference type="Proteomes" id="UP000278440">
    <property type="component" value="Unassembled WGS sequence"/>
</dbReference>
<dbReference type="InterPro" id="IPR001310">
    <property type="entry name" value="Histidine_triad_HIT"/>
</dbReference>
<dbReference type="EMBL" id="RBXT01000001">
    <property type="protein sequence ID" value="RKT77668.1"/>
    <property type="molecule type" value="Genomic_DNA"/>
</dbReference>
<accession>A0A495Y135</accession>
<evidence type="ECO:0000256" key="1">
    <source>
        <dbReference type="PIRSR" id="PIRSR601310-1"/>
    </source>
</evidence>
<dbReference type="GO" id="GO:0003824">
    <property type="term" value="F:catalytic activity"/>
    <property type="evidence" value="ECO:0007669"/>
    <property type="project" value="InterPro"/>
</dbReference>
<dbReference type="AlphaFoldDB" id="A0A495Y135"/>
<evidence type="ECO:0000259" key="5">
    <source>
        <dbReference type="PROSITE" id="PS51084"/>
    </source>
</evidence>
<evidence type="ECO:0000313" key="6">
    <source>
        <dbReference type="EMBL" id="RKT77668.1"/>
    </source>
</evidence>
<feature type="active site" description="Tele-AMP-histidine intermediate" evidence="1">
    <location>
        <position position="124"/>
    </location>
</feature>
<sequence length="142" mass="14646">MSSDAHETGTTPGDGGAPASETTSDTTSDCVFCAIADGRIPAQVVAESERSVAFEDRTPAAPVHVLVIPRRHAATVAELAEASTDDLADLFAVIPEVARAKGITDYRLMVNSGASVGQTVFHAHVHVLGGADFTEASMTPQA</sequence>
<dbReference type="OrthoDB" id="9784774at2"/>
<reference evidence="6 7" key="1">
    <citation type="submission" date="2018-10" db="EMBL/GenBank/DDBJ databases">
        <title>Sequencing the genomes of 1000 actinobacteria strains.</title>
        <authorList>
            <person name="Klenk H.-P."/>
        </authorList>
    </citation>
    <scope>NUCLEOTIDE SEQUENCE [LARGE SCALE GENOMIC DNA]</scope>
    <source>
        <strain evidence="6 7">DSM 44267</strain>
    </source>
</reference>
<evidence type="ECO:0000256" key="4">
    <source>
        <dbReference type="SAM" id="MobiDB-lite"/>
    </source>
</evidence>
<evidence type="ECO:0000256" key="3">
    <source>
        <dbReference type="PROSITE-ProRule" id="PRU00464"/>
    </source>
</evidence>
<dbReference type="RefSeq" id="WP_121031673.1">
    <property type="nucleotide sequence ID" value="NZ_RBXT01000001.1"/>
</dbReference>
<name>A0A495Y135_9MICO</name>
<keyword evidence="7" id="KW-1185">Reference proteome</keyword>
<evidence type="ECO:0000313" key="7">
    <source>
        <dbReference type="Proteomes" id="UP000278440"/>
    </source>
</evidence>
<feature type="region of interest" description="Disordered" evidence="4">
    <location>
        <begin position="1"/>
        <end position="24"/>
    </location>
</feature>
<feature type="domain" description="HIT" evidence="5">
    <location>
        <begin position="31"/>
        <end position="138"/>
    </location>
</feature>
<dbReference type="SUPFAM" id="SSF54197">
    <property type="entry name" value="HIT-like"/>
    <property type="match status" value="1"/>
</dbReference>
<dbReference type="InterPro" id="IPR011146">
    <property type="entry name" value="HIT-like"/>
</dbReference>
<comment type="caution">
    <text evidence="6">The sequence shown here is derived from an EMBL/GenBank/DDBJ whole genome shotgun (WGS) entry which is preliminary data.</text>
</comment>
<feature type="short sequence motif" description="Histidine triad motif" evidence="2 3">
    <location>
        <begin position="122"/>
        <end position="126"/>
    </location>
</feature>
<dbReference type="PROSITE" id="PS51084">
    <property type="entry name" value="HIT_2"/>
    <property type="match status" value="1"/>
</dbReference>
<dbReference type="PANTHER" id="PTHR23089">
    <property type="entry name" value="HISTIDINE TRIAD HIT PROTEIN"/>
    <property type="match status" value="1"/>
</dbReference>
<evidence type="ECO:0000256" key="2">
    <source>
        <dbReference type="PIRSR" id="PIRSR601310-3"/>
    </source>
</evidence>